<dbReference type="Proteomes" id="UP001279734">
    <property type="component" value="Unassembled WGS sequence"/>
</dbReference>
<comment type="caution">
    <text evidence="1">The sequence shown here is derived from an EMBL/GenBank/DDBJ whole genome shotgun (WGS) entry which is preliminary data.</text>
</comment>
<keyword evidence="2" id="KW-1185">Reference proteome</keyword>
<accession>A0AAD3SCW6</accession>
<reference evidence="1" key="1">
    <citation type="submission" date="2023-05" db="EMBL/GenBank/DDBJ databases">
        <title>Nepenthes gracilis genome sequencing.</title>
        <authorList>
            <person name="Fukushima K."/>
        </authorList>
    </citation>
    <scope>NUCLEOTIDE SEQUENCE</scope>
    <source>
        <strain evidence="1">SING2019-196</strain>
    </source>
</reference>
<dbReference type="AlphaFoldDB" id="A0AAD3SCW6"/>
<sequence length="118" mass="13278">MKDSVRFKTPLDKLRGYLILEFFMVRMVRPLGFLAKLIPQASLLLWRLAISSSSAFASANSYSGFCPAYPISYILLPKSFCKLGSAPCFAYMEFKSSRPSSTSPNGYKHITRPRMCFG</sequence>
<evidence type="ECO:0000313" key="2">
    <source>
        <dbReference type="Proteomes" id="UP001279734"/>
    </source>
</evidence>
<proteinExistence type="predicted"/>
<evidence type="ECO:0000313" key="1">
    <source>
        <dbReference type="EMBL" id="GMH08327.1"/>
    </source>
</evidence>
<dbReference type="EMBL" id="BSYO01000008">
    <property type="protein sequence ID" value="GMH08327.1"/>
    <property type="molecule type" value="Genomic_DNA"/>
</dbReference>
<protein>
    <submittedName>
        <fullName evidence="1">Uncharacterized protein</fullName>
    </submittedName>
</protein>
<gene>
    <name evidence="1" type="ORF">Nepgr_010167</name>
</gene>
<name>A0AAD3SCW6_NEPGR</name>
<organism evidence="1 2">
    <name type="scientific">Nepenthes gracilis</name>
    <name type="common">Slender pitcher plant</name>
    <dbReference type="NCBI Taxonomy" id="150966"/>
    <lineage>
        <taxon>Eukaryota</taxon>
        <taxon>Viridiplantae</taxon>
        <taxon>Streptophyta</taxon>
        <taxon>Embryophyta</taxon>
        <taxon>Tracheophyta</taxon>
        <taxon>Spermatophyta</taxon>
        <taxon>Magnoliopsida</taxon>
        <taxon>eudicotyledons</taxon>
        <taxon>Gunneridae</taxon>
        <taxon>Pentapetalae</taxon>
        <taxon>Caryophyllales</taxon>
        <taxon>Nepenthaceae</taxon>
        <taxon>Nepenthes</taxon>
    </lineage>
</organism>